<sequence>MNKDNNFGRLLLLLLLAFGICLGLYYLPDQLFGMKIKKVDLLSDLRIKPESLSMDSLRMQLEQPDTVRIDSAAVRDSILKTTGIDSVALALRDSLYKVMYADKGADSLGTRIEDYSVGHIGLKRFFAALRNSRQANRPVRVAFLGDSFIEGDIVVADFRSGMQERFGGRGVGFVPVTSVAAQFRPTIEQKAEGWTTWSMLTDHHHRYTLSGMTFEPKGEKPSISIKTTDRYPELKTVSSLKFLYEKNIRTQMTLVCNGTQDTICETLEPTTAITQYEQTGTFTEASFSFADTAGFRALGVALEDNSGVIVDNYSLRGNSGMILSRLDSTRCRELNEIRPYDLVVLQYGLNIVSDSVLQYGWYAKRMEEAVRHVRVCFPDADILMLGVSDRSRQVDGTFETMPAVLALLHAQRQAARRSGVAFWNVFGAMGGENSMIRFVENNWASKDYTHLSFRGGKEIASALLKAILLEKEFYDEADKVAH</sequence>
<organism evidence="2 7">
    <name type="scientific">Parabacteroides merdae</name>
    <dbReference type="NCBI Taxonomy" id="46503"/>
    <lineage>
        <taxon>Bacteria</taxon>
        <taxon>Pseudomonadati</taxon>
        <taxon>Bacteroidota</taxon>
        <taxon>Bacteroidia</taxon>
        <taxon>Bacteroidales</taxon>
        <taxon>Tannerellaceae</taxon>
        <taxon>Parabacteroides</taxon>
    </lineage>
</organism>
<dbReference type="OrthoDB" id="9810515at2"/>
<dbReference type="EMBL" id="WNCN01000016">
    <property type="protein sequence ID" value="MTU40280.1"/>
    <property type="molecule type" value="Genomic_DNA"/>
</dbReference>
<dbReference type="EMBL" id="WNDA01000016">
    <property type="protein sequence ID" value="MTU69616.1"/>
    <property type="molecule type" value="Genomic_DNA"/>
</dbReference>
<dbReference type="Proteomes" id="UP000434916">
    <property type="component" value="Unassembled WGS sequence"/>
</dbReference>
<evidence type="ECO:0000313" key="3">
    <source>
        <dbReference type="EMBL" id="MTV02343.1"/>
    </source>
</evidence>
<dbReference type="GeneID" id="49202145"/>
<evidence type="ECO:0000313" key="6">
    <source>
        <dbReference type="Proteomes" id="UP000434916"/>
    </source>
</evidence>
<evidence type="ECO:0000313" key="5">
    <source>
        <dbReference type="Proteomes" id="UP000286260"/>
    </source>
</evidence>
<evidence type="ECO:0000313" key="2">
    <source>
        <dbReference type="EMBL" id="MTU69616.1"/>
    </source>
</evidence>
<gene>
    <name evidence="4" type="ORF">DW828_14350</name>
    <name evidence="1" type="ORF">GMD82_12580</name>
    <name evidence="2" type="ORF">GMD92_11120</name>
    <name evidence="3" type="ORF">GME02_11870</name>
</gene>
<dbReference type="GO" id="GO:0016788">
    <property type="term" value="F:hydrolase activity, acting on ester bonds"/>
    <property type="evidence" value="ECO:0007669"/>
    <property type="project" value="UniProtKB-ARBA"/>
</dbReference>
<reference evidence="6 7" key="2">
    <citation type="journal article" date="2019" name="Nat. Med.">
        <title>A library of human gut bacterial isolates paired with longitudinal multiomics data enables mechanistic microbiome research.</title>
        <authorList>
            <person name="Poyet M."/>
            <person name="Groussin M."/>
            <person name="Gibbons S.M."/>
            <person name="Avila-Pacheco J."/>
            <person name="Jiang X."/>
            <person name="Kearney S.M."/>
            <person name="Perrotta A.R."/>
            <person name="Berdy B."/>
            <person name="Zhao S."/>
            <person name="Lieberman T.D."/>
            <person name="Swanson P.K."/>
            <person name="Smith M."/>
            <person name="Roesemann S."/>
            <person name="Alexander J.E."/>
            <person name="Rich S.A."/>
            <person name="Livny J."/>
            <person name="Vlamakis H."/>
            <person name="Clish C."/>
            <person name="Bullock K."/>
            <person name="Deik A."/>
            <person name="Scott J."/>
            <person name="Pierce K.A."/>
            <person name="Xavier R.J."/>
            <person name="Alm E.J."/>
        </authorList>
    </citation>
    <scope>NUCLEOTIDE SEQUENCE [LARGE SCALE GENOMIC DNA]</scope>
    <source>
        <strain evidence="3 8">BIOML-A11</strain>
        <strain evidence="2 7">BIOML-A16</strain>
        <strain evidence="1 6">BIOML-A29</strain>
    </source>
</reference>
<proteinExistence type="predicted"/>
<evidence type="ECO:0000313" key="1">
    <source>
        <dbReference type="EMBL" id="MTU40280.1"/>
    </source>
</evidence>
<evidence type="ECO:0000313" key="8">
    <source>
        <dbReference type="Proteomes" id="UP000482671"/>
    </source>
</evidence>
<dbReference type="STRING" id="46503.ERS852463_00858"/>
<comment type="caution">
    <text evidence="2">The sequence shown here is derived from an EMBL/GenBank/DDBJ whole genome shotgun (WGS) entry which is preliminary data.</text>
</comment>
<dbReference type="EMBL" id="WNDD01000012">
    <property type="protein sequence ID" value="MTV02343.1"/>
    <property type="molecule type" value="Genomic_DNA"/>
</dbReference>
<dbReference type="EMBL" id="QSII01000021">
    <property type="protein sequence ID" value="RHC82430.1"/>
    <property type="molecule type" value="Genomic_DNA"/>
</dbReference>
<accession>A0A354MGC7</accession>
<dbReference type="SUPFAM" id="SSF52266">
    <property type="entry name" value="SGNH hydrolase"/>
    <property type="match status" value="1"/>
</dbReference>
<dbReference type="Proteomes" id="UP000482671">
    <property type="component" value="Unassembled WGS sequence"/>
</dbReference>
<evidence type="ECO:0000313" key="7">
    <source>
        <dbReference type="Proteomes" id="UP000448908"/>
    </source>
</evidence>
<dbReference type="Proteomes" id="UP000448908">
    <property type="component" value="Unassembled WGS sequence"/>
</dbReference>
<dbReference type="Proteomes" id="UP000286260">
    <property type="component" value="Unassembled WGS sequence"/>
</dbReference>
<dbReference type="RefSeq" id="WP_005641815.1">
    <property type="nucleotide sequence ID" value="NZ_BAABYG010000001.1"/>
</dbReference>
<evidence type="ECO:0000313" key="4">
    <source>
        <dbReference type="EMBL" id="RHC82430.1"/>
    </source>
</evidence>
<dbReference type="Gene3D" id="2.60.120.1360">
    <property type="match status" value="1"/>
</dbReference>
<protein>
    <recommendedName>
        <fullName evidence="9">SGNH hydrolase-type esterase domain-containing protein</fullName>
    </recommendedName>
</protein>
<reference evidence="4 5" key="1">
    <citation type="submission" date="2018-08" db="EMBL/GenBank/DDBJ databases">
        <title>A genome reference for cultivated species of the human gut microbiota.</title>
        <authorList>
            <person name="Zou Y."/>
            <person name="Xue W."/>
            <person name="Luo G."/>
        </authorList>
    </citation>
    <scope>NUCLEOTIDE SEQUENCE [LARGE SCALE GENOMIC DNA]</scope>
    <source>
        <strain evidence="4 5">AM34-17</strain>
    </source>
</reference>
<keyword evidence="6" id="KW-1185">Reference proteome</keyword>
<dbReference type="Gene3D" id="3.40.50.1110">
    <property type="entry name" value="SGNH hydrolase"/>
    <property type="match status" value="1"/>
</dbReference>
<evidence type="ECO:0008006" key="9">
    <source>
        <dbReference type="Google" id="ProtNLM"/>
    </source>
</evidence>
<dbReference type="InterPro" id="IPR036514">
    <property type="entry name" value="SGNH_hydro_sf"/>
</dbReference>
<name>A0A354MGC7_9BACT</name>
<dbReference type="AlphaFoldDB" id="A0A354MGC7"/>